<gene>
    <name evidence="3" type="ORF">QCA50_008599</name>
</gene>
<evidence type="ECO:0000313" key="4">
    <source>
        <dbReference type="Proteomes" id="UP001385951"/>
    </source>
</evidence>
<proteinExistence type="predicted"/>
<dbReference type="Gene3D" id="1.25.40.10">
    <property type="entry name" value="Tetratricopeptide repeat domain"/>
    <property type="match status" value="1"/>
</dbReference>
<organism evidence="3 4">
    <name type="scientific">Cerrena zonata</name>
    <dbReference type="NCBI Taxonomy" id="2478898"/>
    <lineage>
        <taxon>Eukaryota</taxon>
        <taxon>Fungi</taxon>
        <taxon>Dikarya</taxon>
        <taxon>Basidiomycota</taxon>
        <taxon>Agaricomycotina</taxon>
        <taxon>Agaricomycetes</taxon>
        <taxon>Polyporales</taxon>
        <taxon>Cerrenaceae</taxon>
        <taxon>Cerrena</taxon>
    </lineage>
</organism>
<dbReference type="InterPro" id="IPR001214">
    <property type="entry name" value="SET_dom"/>
</dbReference>
<dbReference type="PANTHER" id="PTHR47332:SF4">
    <property type="entry name" value="SET DOMAIN-CONTAINING PROTEIN 5"/>
    <property type="match status" value="1"/>
</dbReference>
<dbReference type="PANTHER" id="PTHR47332">
    <property type="entry name" value="SET DOMAIN-CONTAINING PROTEIN 5"/>
    <property type="match status" value="1"/>
</dbReference>
<evidence type="ECO:0000259" key="2">
    <source>
        <dbReference type="PROSITE" id="PS50280"/>
    </source>
</evidence>
<keyword evidence="4" id="KW-1185">Reference proteome</keyword>
<dbReference type="PROSITE" id="PS50280">
    <property type="entry name" value="SET"/>
    <property type="match status" value="1"/>
</dbReference>
<comment type="caution">
    <text evidence="3">The sequence shown here is derived from an EMBL/GenBank/DDBJ whole genome shotgun (WGS) entry which is preliminary data.</text>
</comment>
<evidence type="ECO:0000313" key="3">
    <source>
        <dbReference type="EMBL" id="KAK7688229.1"/>
    </source>
</evidence>
<feature type="region of interest" description="Disordered" evidence="1">
    <location>
        <begin position="1"/>
        <end position="30"/>
    </location>
</feature>
<dbReference type="EMBL" id="JASBNA010000011">
    <property type="protein sequence ID" value="KAK7688229.1"/>
    <property type="molecule type" value="Genomic_DNA"/>
</dbReference>
<dbReference type="Gene3D" id="2.170.270.10">
    <property type="entry name" value="SET domain"/>
    <property type="match status" value="1"/>
</dbReference>
<sequence>MTTLDLESSAKVFEPRSLRPGQGNGTMQRGSFVPLSKNYITRGSPGAVSYHPHSYSHPLPLSAAPTSPVMNSALLSLIHQIQLHDSNHRVTTTSRDKIKVPSGFLPSPEHYRPAISKDIIPTPLWTTLPHCILREGEPLTDCLLRAGMKETILSIPGFPYPYTNPSPQRYKIKPIRGKGIGMVATVDIDVGDLILVERPLVLMAITTYAVPPESYLQQPARLQEILIERLQRQEYEEFFALHNCKGNTRPHIQGIFDTNSIGIGRLPGFDGQCGAVCKDISRVNHSCSPNAEWRFDVETFTVALRAIAPIKNSEQVFVSYTDSLRPRAERQKHLLERYKFECTCPSCASGSHKSDEARMTLRLINEGDKCEDHDDPMLRDWVHDRTKPDDMILVKCHKTIDLLESEKYYRGARCVLWYQRLAKAYCALEDEDNARKWVQKAAKLARANTGHDAGWDAVVKNPKNTDWWGLRRVKP</sequence>
<dbReference type="AlphaFoldDB" id="A0AAW0G9D7"/>
<dbReference type="CDD" id="cd20071">
    <property type="entry name" value="SET_SMYD"/>
    <property type="match status" value="1"/>
</dbReference>
<dbReference type="InterPro" id="IPR046341">
    <property type="entry name" value="SET_dom_sf"/>
</dbReference>
<feature type="domain" description="SET" evidence="2">
    <location>
        <begin position="165"/>
        <end position="321"/>
    </location>
</feature>
<dbReference type="Proteomes" id="UP001385951">
    <property type="component" value="Unassembled WGS sequence"/>
</dbReference>
<dbReference type="SUPFAM" id="SSF82199">
    <property type="entry name" value="SET domain"/>
    <property type="match status" value="1"/>
</dbReference>
<evidence type="ECO:0000256" key="1">
    <source>
        <dbReference type="SAM" id="MobiDB-lite"/>
    </source>
</evidence>
<dbReference type="InterPro" id="IPR053185">
    <property type="entry name" value="SET_domain_protein"/>
</dbReference>
<dbReference type="SMART" id="SM00317">
    <property type="entry name" value="SET"/>
    <property type="match status" value="1"/>
</dbReference>
<accession>A0AAW0G9D7</accession>
<dbReference type="Pfam" id="PF00856">
    <property type="entry name" value="SET"/>
    <property type="match status" value="1"/>
</dbReference>
<dbReference type="InterPro" id="IPR011990">
    <property type="entry name" value="TPR-like_helical_dom_sf"/>
</dbReference>
<reference evidence="3 4" key="1">
    <citation type="submission" date="2022-09" db="EMBL/GenBank/DDBJ databases">
        <authorList>
            <person name="Palmer J.M."/>
        </authorList>
    </citation>
    <scope>NUCLEOTIDE SEQUENCE [LARGE SCALE GENOMIC DNA]</scope>
    <source>
        <strain evidence="3 4">DSM 7382</strain>
    </source>
</reference>
<protein>
    <recommendedName>
        <fullName evidence="2">SET domain-containing protein</fullName>
    </recommendedName>
</protein>
<name>A0AAW0G9D7_9APHY</name>